<evidence type="ECO:0000256" key="12">
    <source>
        <dbReference type="SAM" id="SignalP"/>
    </source>
</evidence>
<dbReference type="InterPro" id="IPR001190">
    <property type="entry name" value="SRCR"/>
</dbReference>
<dbReference type="InterPro" id="IPR016187">
    <property type="entry name" value="CTDL_fold"/>
</dbReference>
<evidence type="ECO:0000256" key="9">
    <source>
        <dbReference type="PROSITE-ProRule" id="PRU00196"/>
    </source>
</evidence>
<dbReference type="InterPro" id="IPR035914">
    <property type="entry name" value="Sperma_CUB_dom_sf"/>
</dbReference>
<evidence type="ECO:0000256" key="4">
    <source>
        <dbReference type="ARBA" id="ARBA00022737"/>
    </source>
</evidence>
<name>A0AAN7Q6Z9_9COLE</name>
<dbReference type="SMART" id="SM00202">
    <property type="entry name" value="SR"/>
    <property type="match status" value="3"/>
</dbReference>
<dbReference type="PROSITE" id="PS50287">
    <property type="entry name" value="SRCR_2"/>
    <property type="match status" value="3"/>
</dbReference>
<evidence type="ECO:0000256" key="11">
    <source>
        <dbReference type="SAM" id="Phobius"/>
    </source>
</evidence>
<proteinExistence type="predicted"/>
<dbReference type="Gene3D" id="3.10.250.10">
    <property type="entry name" value="SRCR-like domain"/>
    <property type="match status" value="3"/>
</dbReference>
<evidence type="ECO:0000313" key="14">
    <source>
        <dbReference type="EMBL" id="KAK4887809.1"/>
    </source>
</evidence>
<feature type="transmembrane region" description="Helical" evidence="11">
    <location>
        <begin position="2599"/>
        <end position="2623"/>
    </location>
</feature>
<evidence type="ECO:0000256" key="6">
    <source>
        <dbReference type="ARBA" id="ARBA00023136"/>
    </source>
</evidence>
<feature type="chain" id="PRO_5042965826" description="SRCR domain-containing protein" evidence="12">
    <location>
        <begin position="25"/>
        <end position="2959"/>
    </location>
</feature>
<dbReference type="GO" id="GO:0016020">
    <property type="term" value="C:membrane"/>
    <property type="evidence" value="ECO:0007669"/>
    <property type="project" value="UniProtKB-SubCell"/>
</dbReference>
<dbReference type="Gene3D" id="3.10.100.10">
    <property type="entry name" value="Mannose-Binding Protein A, subunit A"/>
    <property type="match status" value="1"/>
</dbReference>
<feature type="disulfide bond" evidence="9">
    <location>
        <begin position="1061"/>
        <end position="1071"/>
    </location>
</feature>
<dbReference type="EMBL" id="JARPUR010000001">
    <property type="protein sequence ID" value="KAK4887809.1"/>
    <property type="molecule type" value="Genomic_DNA"/>
</dbReference>
<dbReference type="InterPro" id="IPR036772">
    <property type="entry name" value="SRCR-like_dom_sf"/>
</dbReference>
<dbReference type="InterPro" id="IPR012334">
    <property type="entry name" value="Pectin_lyas_fold"/>
</dbReference>
<evidence type="ECO:0000256" key="2">
    <source>
        <dbReference type="ARBA" id="ARBA00022692"/>
    </source>
</evidence>
<feature type="domain" description="SRCR" evidence="13">
    <location>
        <begin position="130"/>
        <end position="234"/>
    </location>
</feature>
<keyword evidence="4" id="KW-0677">Repeat</keyword>
<organism evidence="14 15">
    <name type="scientific">Aquatica leii</name>
    <dbReference type="NCBI Taxonomy" id="1421715"/>
    <lineage>
        <taxon>Eukaryota</taxon>
        <taxon>Metazoa</taxon>
        <taxon>Ecdysozoa</taxon>
        <taxon>Arthropoda</taxon>
        <taxon>Hexapoda</taxon>
        <taxon>Insecta</taxon>
        <taxon>Pterygota</taxon>
        <taxon>Neoptera</taxon>
        <taxon>Endopterygota</taxon>
        <taxon>Coleoptera</taxon>
        <taxon>Polyphaga</taxon>
        <taxon>Elateriformia</taxon>
        <taxon>Elateroidea</taxon>
        <taxon>Lampyridae</taxon>
        <taxon>Luciolinae</taxon>
        <taxon>Aquatica</taxon>
    </lineage>
</organism>
<reference evidence="15" key="1">
    <citation type="submission" date="2023-01" db="EMBL/GenBank/DDBJ databases">
        <title>Key to firefly adult light organ development and bioluminescence: homeobox transcription factors regulate luciferase expression and transportation to peroxisome.</title>
        <authorList>
            <person name="Fu X."/>
        </authorList>
    </citation>
    <scope>NUCLEOTIDE SEQUENCE [LARGE SCALE GENOMIC DNA]</scope>
</reference>
<gene>
    <name evidence="14" type="ORF">RN001_004080</name>
</gene>
<dbReference type="InterPro" id="IPR053243">
    <property type="entry name" value="SJ_maturation_regulator"/>
</dbReference>
<comment type="caution">
    <text evidence="9">Lacks conserved residue(s) required for the propagation of feature annotation.</text>
</comment>
<feature type="domain" description="SRCR" evidence="13">
    <location>
        <begin position="1803"/>
        <end position="1925"/>
    </location>
</feature>
<evidence type="ECO:0000256" key="7">
    <source>
        <dbReference type="ARBA" id="ARBA00023157"/>
    </source>
</evidence>
<dbReference type="SMART" id="SM00710">
    <property type="entry name" value="PbH1"/>
    <property type="match status" value="17"/>
</dbReference>
<dbReference type="FunFam" id="3.10.250.10:FF:000016">
    <property type="entry name" value="Scavenger receptor cysteine-rich protein type 12"/>
    <property type="match status" value="1"/>
</dbReference>
<evidence type="ECO:0000256" key="1">
    <source>
        <dbReference type="ARBA" id="ARBA00004167"/>
    </source>
</evidence>
<dbReference type="GO" id="GO:0045217">
    <property type="term" value="P:cell-cell junction maintenance"/>
    <property type="evidence" value="ECO:0007669"/>
    <property type="project" value="TreeGrafter"/>
</dbReference>
<keyword evidence="15" id="KW-1185">Reference proteome</keyword>
<dbReference type="Gene3D" id="2.160.20.10">
    <property type="entry name" value="Single-stranded right-handed beta-helix, Pectin lyase-like"/>
    <property type="match status" value="3"/>
</dbReference>
<keyword evidence="6 11" id="KW-0472">Membrane</keyword>
<dbReference type="SUPFAM" id="SSF56487">
    <property type="entry name" value="SRCR-like"/>
    <property type="match status" value="3"/>
</dbReference>
<feature type="disulfide bond" evidence="9">
    <location>
        <begin position="201"/>
        <end position="211"/>
    </location>
</feature>
<feature type="region of interest" description="Disordered" evidence="10">
    <location>
        <begin position="2756"/>
        <end position="2797"/>
    </location>
</feature>
<dbReference type="InterPro" id="IPR011050">
    <property type="entry name" value="Pectin_lyase_fold/virulence"/>
</dbReference>
<sequence>MSVQFKMVKLKLLWICVWVIKVNSQTLPYYWGTTQNTNYNTDVVEHPGGIINDKIVFKRNVDNKPYLVRDDIIIERNAEMTVEEGVKILFEPQVGITVRGILKAVGTKNNRITLTTSSDTDKSNKELPNIRLVDGPSILAGRVQLFHKGKWRSVCTNSRNWTLADMQTACRELGFQGGTFFNWFNREMPLKPRILYEEPKCLGTENTLMNCDWSTRQLGSGVCDYHPDLAIQCLPRHDQPKKFWRGLRFERAQFEKLLKFQNTLYVPTSLSQLEYVLVEYAGVGREHNATSAIHIEGTPPIMNSVEVLYSAYNGINVTLPEAPVKINNCTVRNNRGYGIFINSTYGLAHIDGCVVSDNGGDGIHYVHNEARPNEKQDISDRSDFCTLAITATQTYPIDIYADQSIFYGTNKYCSKYFKTRYGYILTLDILRVETDRNNSALIEVYDGSSINNRLLTSFLIRNNSRPESITTTNNQIYIVFKAEPRTDLVVYMRLTSGLHRTYELNVSRSDVSRNSGRGVVFDNLRSQIHIHETSISENDHVAGLHVTSGVGDINVTNSKISFNRGDGINVTYTGGNRNISRSSISSNKGYGVSIWLNDTSETEYTFINQSTVIEYSEIIKNMDVGILHGNFCGSSFVNVTGNKFENCLDTCLEILSCWIPINVSTVLQVGHNTFYYNKKKSIQITPALNLIAKFEYNWFKYGEFGAVIIKNQPLEEFNILPTNILIEQNYFFENNGYFVVKLGLSPYSDKQSVLFTRNFIKFNNITEPFSPYDGSISKLNPRSRVAAVIVVASHNVMVFRNIIENPSSKFEIGSHLEDQSKVINCSYNWLGFSEEEHIFNRIFDRSYRYNLAKIVYVPYLLHNSNPLTTRFNSLPLYVPIFHKQLSNVIGGEVEGEETLSPGEYIVEKDINIRPGGKLTIEPGVTLRFPPSVGVMVGGRLEAHGIGPDSIKFTLKEEIVHPLYNDTYEVEQHLEEDTEIVTMESLSPLRLLGEKAPTEGRLQVKINNEWGTVCNYGWTIEDAALVCHQLGFVLNPDDWFMEPNEIPNAGTSENIILSNVKCTEFDIDLTQCKSENVDHFENSCTHENDVGVRCYESSWAGLRFGALSDRSNLQYITVEKAGLLDYATNYFKPALQIDFAHHNFESIKIVDNFHDGLGVMYSDIYTSDSVNIVKNSEFSRNKGAGISFKQLGLKVHGSVIENNEYGVRHNPALTGLQQRELAGWFSTVDADTYYKPFWIPTEDDSTEIFVNDRITKYLVSTRIIGNALSRSYKIRCPPGYIIGMQLLNPIENRSTESILIHDSISYNNKSDIWNLTRDLATFPTTSTTHGVILDYSSGSYAIGGTVLVVSAINAPIQNVYNRIVRGPVPTLSVLNTKIKNNIYGVHASFYNRYINELGDHFLRKSNESLKFVNCEISHNKNEAFYVHSPHWDLHQSNLSEITLMINNSLITDNGRGIYHFSRDMRFSNNLFHYVMQDDTIERNEKDGLVLNLPYVWQYNENFTHSVFMHNNTWRGNKNFAVVIDGHFAIVNVTKNSFIDNNCKMSLLTIKGMEKKMLINRNRFENNNGKAIILGNVPAKFVYNELKRNRHLSMLRSFGTLQIFNEPTCVIGFKGMQKVNINRNLISENNLDYQLIAGIKTAKIDNYLDVSENWWGTSEEEVIERIIFDFDDWNNHAIAQFRPYLLTDSFESSYSVSFEAEKIPNFENLGGRLHKDLFIPRRETPYKVMSDITVMPKTTLIIEAGVTIEFSPNVGILVLGTLKAEGMKGYEITMKPISTGVHLNDRSLKRLGKRQLENLVVQDSIRLCKGRNCVEDKEEVPYEGFLEYFNKTTLQWVPMCDPRFTERNAQVVCRELGFDPLTAYFSYDQRVDYHSNSLSRIWSWPEPLECKGTESAYEDCPIRLNGQQFGHRYECTWDAKFVFVHCGKINTEKHFDYWGGIRFAGSEFEQHSYEHRIHDIHTHDIIKTEESVLEFVNVIGAGILHNEKSPAVQAIMKSPRINYVNIKTAASHGINLISPSNTMNLLSNTVEDTLGVGINILSLTGEGRESVESSFTPLKSIQLPYNVFSLVDICDTTKEVQVEERILLYYKYDNHPVSCVKIFRSSYNVKPFGFRLLQFNLFNTTEDHGIPDFISLYDGDIYNTSSKVIAKIMMDTENADRLYKTKESSLSIKLFAKGASSNHGFIAEIVTLPISAIGFNRDVQHNISYSIINKNREGGLLYMSAGEVNPIVTIEKNQFTNNCNKLYGNFSTCHAAIDLDIQNTQTLFFRNNLVQNNQGGLAIKSDSRGSATSLKGWIHNNLFVNNTNYPALYVEGRRSSPYQEVTVYRNYFTRNIARYENNIILKQVVSNFSYNYIKRNIGLQNLEISGFDKVRLPIYQTTTHNGFYNNYAVHLDSRSTIVAGTAGQHYVDNIFFNPDNDYEMITVNRSFTLEVWKTKIDAAHNYWGVNTTLAVRGRIRDQTDDAQLLEVVYSPYYMNNQSILNGKCPPGWNLVGNTCYMYIGAPMTFNEARAFCREDNASIPYLVGNVNYMDLSYFLRSQQQWYLFSDRIWVQHIDQINQCTMFAYQNVEIEDCERRLPFICEIDPKVSINPLMWQGDAITIAVIGSAALAVVLIILVVVCWWTKSKYRHAQRLERRNSIRQSLHSVRSLGSVHGGFSDIGYRRKPTQMSTRSTDTLTKNSDYKKMETSSIDSMEKSTYNSSIEDNQSYDIYETHNPNPPAFMYNPTIEYHKSPLRVGQQSSTDYNLAFKNEGFRDNSTFGSTNTSNYQSRIDNTREPSITDETPIINESNGKTVSTPVYDYFNSNTLPLSTKPDLKESNTTIDSNNDYPEYGAAYVAHKPNLNFLKELKSKVPNNNGYVLKHDLPPPPEPPDTEKFQNGLPSNFYKDGSPSHSLYKESVLETSFDDSPRALKPRTERSHSEVLLETNFDYAEAEDEPFVTHNITQASRSKSQPLETAM</sequence>
<dbReference type="Pfam" id="PF00530">
    <property type="entry name" value="SRCR"/>
    <property type="match status" value="3"/>
</dbReference>
<dbReference type="PANTHER" id="PTHR47653:SF1">
    <property type="entry name" value="DELETED IN MALIGNANT BRAIN TUMORS 1 PROTEIN"/>
    <property type="match status" value="1"/>
</dbReference>
<evidence type="ECO:0000256" key="5">
    <source>
        <dbReference type="ARBA" id="ARBA00022989"/>
    </source>
</evidence>
<keyword evidence="7 9" id="KW-1015">Disulfide bond</keyword>
<keyword evidence="2 11" id="KW-0812">Transmembrane</keyword>
<dbReference type="SUPFAM" id="SSF51126">
    <property type="entry name" value="Pectin lyase-like"/>
    <property type="match status" value="4"/>
</dbReference>
<protein>
    <recommendedName>
        <fullName evidence="13">SRCR domain-containing protein</fullName>
    </recommendedName>
</protein>
<dbReference type="SUPFAM" id="SSF56436">
    <property type="entry name" value="C-type lectin-like"/>
    <property type="match status" value="1"/>
</dbReference>
<dbReference type="Proteomes" id="UP001353858">
    <property type="component" value="Unassembled WGS sequence"/>
</dbReference>
<feature type="region of interest" description="Disordered" evidence="10">
    <location>
        <begin position="2858"/>
        <end position="2889"/>
    </location>
</feature>
<dbReference type="PANTHER" id="PTHR47653">
    <property type="entry name" value="PROTEIN BARK BEETLE"/>
    <property type="match status" value="1"/>
</dbReference>
<keyword evidence="3 12" id="KW-0732">Signal</keyword>
<evidence type="ECO:0000313" key="15">
    <source>
        <dbReference type="Proteomes" id="UP001353858"/>
    </source>
</evidence>
<dbReference type="SUPFAM" id="SSF49854">
    <property type="entry name" value="Spermadhesin, CUB domain"/>
    <property type="match status" value="1"/>
</dbReference>
<feature type="disulfide bond" evidence="9">
    <location>
        <begin position="1888"/>
        <end position="1898"/>
    </location>
</feature>
<dbReference type="PRINTS" id="PR00258">
    <property type="entry name" value="SPERACTRCPTR"/>
</dbReference>
<keyword evidence="5 11" id="KW-1133">Transmembrane helix</keyword>
<evidence type="ECO:0000259" key="13">
    <source>
        <dbReference type="PROSITE" id="PS50287"/>
    </source>
</evidence>
<evidence type="ECO:0000256" key="8">
    <source>
        <dbReference type="ARBA" id="ARBA00023180"/>
    </source>
</evidence>
<comment type="caution">
    <text evidence="14">The sequence shown here is derived from an EMBL/GenBank/DDBJ whole genome shotgun (WGS) entry which is preliminary data.</text>
</comment>
<feature type="signal peptide" evidence="12">
    <location>
        <begin position="1"/>
        <end position="24"/>
    </location>
</feature>
<accession>A0AAN7Q6Z9</accession>
<dbReference type="InterPro" id="IPR006626">
    <property type="entry name" value="PbH1"/>
</dbReference>
<evidence type="ECO:0000256" key="10">
    <source>
        <dbReference type="SAM" id="MobiDB-lite"/>
    </source>
</evidence>
<dbReference type="InterPro" id="IPR039448">
    <property type="entry name" value="Beta_helix"/>
</dbReference>
<comment type="subcellular location">
    <subcellularLocation>
        <location evidence="1">Membrane</location>
        <topology evidence="1">Single-pass membrane protein</topology>
    </subcellularLocation>
</comment>
<dbReference type="InterPro" id="IPR016186">
    <property type="entry name" value="C-type_lectin-like/link_sf"/>
</dbReference>
<dbReference type="Pfam" id="PF13229">
    <property type="entry name" value="Beta_helix"/>
    <property type="match status" value="1"/>
</dbReference>
<keyword evidence="8" id="KW-0325">Glycoprotein</keyword>
<evidence type="ECO:0000256" key="3">
    <source>
        <dbReference type="ARBA" id="ARBA00022729"/>
    </source>
</evidence>
<feature type="domain" description="SRCR" evidence="13">
    <location>
        <begin position="988"/>
        <end position="1094"/>
    </location>
</feature>